<protein>
    <submittedName>
        <fullName evidence="11">Cytochrome P450 monooxygenase</fullName>
    </submittedName>
</protein>
<dbReference type="Gene3D" id="1.10.630.10">
    <property type="entry name" value="Cytochrome P450"/>
    <property type="match status" value="1"/>
</dbReference>
<evidence type="ECO:0000313" key="11">
    <source>
        <dbReference type="EMBL" id="EGG12867.1"/>
    </source>
</evidence>
<dbReference type="PRINTS" id="PR00463">
    <property type="entry name" value="EP450I"/>
</dbReference>
<feature type="binding site" description="axial binding residue" evidence="9">
    <location>
        <position position="472"/>
    </location>
    <ligand>
        <name>heme</name>
        <dbReference type="ChEBI" id="CHEBI:30413"/>
    </ligand>
    <ligandPart>
        <name>Fe</name>
        <dbReference type="ChEBI" id="CHEBI:18248"/>
    </ligandPart>
</feature>
<evidence type="ECO:0000256" key="3">
    <source>
        <dbReference type="ARBA" id="ARBA00010617"/>
    </source>
</evidence>
<dbReference type="InParanoid" id="F4R4T8"/>
<organism evidence="12">
    <name type="scientific">Melampsora larici-populina (strain 98AG31 / pathotype 3-4-7)</name>
    <name type="common">Poplar leaf rust fungus</name>
    <dbReference type="NCBI Taxonomy" id="747676"/>
    <lineage>
        <taxon>Eukaryota</taxon>
        <taxon>Fungi</taxon>
        <taxon>Dikarya</taxon>
        <taxon>Basidiomycota</taxon>
        <taxon>Pucciniomycotina</taxon>
        <taxon>Pucciniomycetes</taxon>
        <taxon>Pucciniales</taxon>
        <taxon>Melampsoraceae</taxon>
        <taxon>Melampsora</taxon>
    </lineage>
</organism>
<evidence type="ECO:0000256" key="6">
    <source>
        <dbReference type="ARBA" id="ARBA00023002"/>
    </source>
</evidence>
<dbReference type="STRING" id="747676.F4R4T8"/>
<dbReference type="SUPFAM" id="SSF48264">
    <property type="entry name" value="Cytochrome P450"/>
    <property type="match status" value="1"/>
</dbReference>
<evidence type="ECO:0000256" key="2">
    <source>
        <dbReference type="ARBA" id="ARBA00005179"/>
    </source>
</evidence>
<proteinExistence type="inferred from homology"/>
<dbReference type="RefSeq" id="XP_007403805.1">
    <property type="nucleotide sequence ID" value="XM_007403743.1"/>
</dbReference>
<accession>F4R4T8</accession>
<dbReference type="InterPro" id="IPR036396">
    <property type="entry name" value="Cyt_P450_sf"/>
</dbReference>
<dbReference type="InterPro" id="IPR001128">
    <property type="entry name" value="Cyt_P450"/>
</dbReference>
<dbReference type="Pfam" id="PF00067">
    <property type="entry name" value="p450"/>
    <property type="match status" value="1"/>
</dbReference>
<dbReference type="PANTHER" id="PTHR46300">
    <property type="entry name" value="P450, PUTATIVE (EUROFUNG)-RELATED-RELATED"/>
    <property type="match status" value="1"/>
</dbReference>
<dbReference type="EMBL" id="GL883090">
    <property type="protein sequence ID" value="EGG12867.1"/>
    <property type="molecule type" value="Genomic_DNA"/>
</dbReference>
<dbReference type="PANTHER" id="PTHR46300:SF11">
    <property type="entry name" value="OXIDOREDUCTASE, PUTATIVE-RELATED"/>
    <property type="match status" value="1"/>
</dbReference>
<dbReference type="Proteomes" id="UP000001072">
    <property type="component" value="Unassembled WGS sequence"/>
</dbReference>
<dbReference type="OrthoDB" id="2789670at2759"/>
<dbReference type="PRINTS" id="PR00385">
    <property type="entry name" value="P450"/>
</dbReference>
<evidence type="ECO:0000313" key="12">
    <source>
        <dbReference type="Proteomes" id="UP000001072"/>
    </source>
</evidence>
<evidence type="ECO:0000256" key="1">
    <source>
        <dbReference type="ARBA" id="ARBA00001971"/>
    </source>
</evidence>
<dbReference type="AlphaFoldDB" id="F4R4T8"/>
<dbReference type="CDD" id="cd00302">
    <property type="entry name" value="cytochrome_P450"/>
    <property type="match status" value="1"/>
</dbReference>
<evidence type="ECO:0000256" key="5">
    <source>
        <dbReference type="ARBA" id="ARBA00022723"/>
    </source>
</evidence>
<dbReference type="HOGENOM" id="CLU_516851_0_0_1"/>
<evidence type="ECO:0000256" key="8">
    <source>
        <dbReference type="ARBA" id="ARBA00023033"/>
    </source>
</evidence>
<dbReference type="GO" id="GO:0005506">
    <property type="term" value="F:iron ion binding"/>
    <property type="evidence" value="ECO:0007669"/>
    <property type="project" value="InterPro"/>
</dbReference>
<dbReference type="GO" id="GO:0004497">
    <property type="term" value="F:monooxygenase activity"/>
    <property type="evidence" value="ECO:0007669"/>
    <property type="project" value="UniProtKB-KW"/>
</dbReference>
<evidence type="ECO:0000256" key="9">
    <source>
        <dbReference type="PIRSR" id="PIRSR602401-1"/>
    </source>
</evidence>
<comment type="pathway">
    <text evidence="2">Secondary metabolite biosynthesis.</text>
</comment>
<dbReference type="VEuPathDB" id="FungiDB:MELLADRAFT_87182"/>
<dbReference type="GO" id="GO:0016705">
    <property type="term" value="F:oxidoreductase activity, acting on paired donors, with incorporation or reduction of molecular oxygen"/>
    <property type="evidence" value="ECO:0007669"/>
    <property type="project" value="InterPro"/>
</dbReference>
<name>F4R4T8_MELLP</name>
<dbReference type="KEGG" id="mlr:MELLADRAFT_87182"/>
<keyword evidence="4 9" id="KW-0349">Heme</keyword>
<keyword evidence="5 9" id="KW-0479">Metal-binding</keyword>
<dbReference type="PROSITE" id="PS00086">
    <property type="entry name" value="CYTOCHROME_P450"/>
    <property type="match status" value="1"/>
</dbReference>
<dbReference type="GO" id="GO:0020037">
    <property type="term" value="F:heme binding"/>
    <property type="evidence" value="ECO:0007669"/>
    <property type="project" value="InterPro"/>
</dbReference>
<dbReference type="GeneID" id="18934420"/>
<comment type="similarity">
    <text evidence="3 10">Belongs to the cytochrome P450 family.</text>
</comment>
<keyword evidence="8 10" id="KW-0503">Monooxygenase</keyword>
<keyword evidence="12" id="KW-1185">Reference proteome</keyword>
<dbReference type="InterPro" id="IPR050364">
    <property type="entry name" value="Cytochrome_P450_fung"/>
</dbReference>
<gene>
    <name evidence="11" type="ORF">MELLADRAFT_87182</name>
</gene>
<dbReference type="InterPro" id="IPR017972">
    <property type="entry name" value="Cyt_P450_CS"/>
</dbReference>
<keyword evidence="7 9" id="KW-0408">Iron</keyword>
<reference evidence="12" key="1">
    <citation type="journal article" date="2011" name="Proc. Natl. Acad. Sci. U.S.A.">
        <title>Obligate biotrophy features unraveled by the genomic analysis of rust fungi.</title>
        <authorList>
            <person name="Duplessis S."/>
            <person name="Cuomo C.A."/>
            <person name="Lin Y.-C."/>
            <person name="Aerts A."/>
            <person name="Tisserant E."/>
            <person name="Veneault-Fourrey C."/>
            <person name="Joly D.L."/>
            <person name="Hacquard S."/>
            <person name="Amselem J."/>
            <person name="Cantarel B.L."/>
            <person name="Chiu R."/>
            <person name="Coutinho P.M."/>
            <person name="Feau N."/>
            <person name="Field M."/>
            <person name="Frey P."/>
            <person name="Gelhaye E."/>
            <person name="Goldberg J."/>
            <person name="Grabherr M.G."/>
            <person name="Kodira C.D."/>
            <person name="Kohler A."/>
            <person name="Kuees U."/>
            <person name="Lindquist E.A."/>
            <person name="Lucas S.M."/>
            <person name="Mago R."/>
            <person name="Mauceli E."/>
            <person name="Morin E."/>
            <person name="Murat C."/>
            <person name="Pangilinan J.L."/>
            <person name="Park R."/>
            <person name="Pearson M."/>
            <person name="Quesneville H."/>
            <person name="Rouhier N."/>
            <person name="Sakthikumar S."/>
            <person name="Salamov A.A."/>
            <person name="Schmutz J."/>
            <person name="Selles B."/>
            <person name="Shapiro H."/>
            <person name="Tanguay P."/>
            <person name="Tuskan G.A."/>
            <person name="Henrissat B."/>
            <person name="Van de Peer Y."/>
            <person name="Rouze P."/>
            <person name="Ellis J.G."/>
            <person name="Dodds P.N."/>
            <person name="Schein J.E."/>
            <person name="Zhong S."/>
            <person name="Hamelin R.C."/>
            <person name="Grigoriev I.V."/>
            <person name="Szabo L.J."/>
            <person name="Martin F."/>
        </authorList>
    </citation>
    <scope>NUCLEOTIDE SEQUENCE [LARGE SCALE GENOMIC DNA]</scope>
    <source>
        <strain evidence="12">98AG31 / pathotype 3-4-7</strain>
    </source>
</reference>
<dbReference type="eggNOG" id="KOG0156">
    <property type="taxonomic scope" value="Eukaryota"/>
</dbReference>
<keyword evidence="6 10" id="KW-0560">Oxidoreductase</keyword>
<sequence>MSHWIPANSILPYIQTLGLLVTLCVIIRKLRAQPSPWAALPRIPILGTLPYVTGPNFPLQCSGWRRKYGQIYSYKPGLAQEILVVCGARLARELFITNSQSFQHRHCPFFYARELKLEDHFTPLLDSSPAIQTQRRLIYQAIKASITRGKGAAVHRASLGLLQTLRSHANDRRSPVLDLQQVIADAVGLSALSLSYGFDWTIKDLRACREAAVLFAEVPKYFAFFNWINEPSVAFPFLTRLLGTRTQRIRESATQAAQNLLESYQGLFALTMEKVRNEGVGSLDDSVARILLSDDDEDIPVYRQSILCGSAATAAFSTTAGTVHLLVGCLAAYPEWQTKLQSEVDRLAKTQDPLNSSNGLPGFVSDKDHEDACLTWAFIDEALRYYPIFPINTRVANQDYTLHDGRTIKTGQILFTVPAAINRDPELYEDPDTFDPTRFLNNDTGSAKLEKGMKLNWPKYRHVSFGSGRRSCPGSELAEYSVFVLLTQLVHCFEVKYEDDASHAIGIRPELVGLENHFSIPKIKFIPRRDLSHL</sequence>
<evidence type="ECO:0000256" key="7">
    <source>
        <dbReference type="ARBA" id="ARBA00023004"/>
    </source>
</evidence>
<comment type="cofactor">
    <cofactor evidence="1 9">
        <name>heme</name>
        <dbReference type="ChEBI" id="CHEBI:30413"/>
    </cofactor>
</comment>
<evidence type="ECO:0000256" key="10">
    <source>
        <dbReference type="RuleBase" id="RU000461"/>
    </source>
</evidence>
<dbReference type="InterPro" id="IPR002401">
    <property type="entry name" value="Cyt_P450_E_grp-I"/>
</dbReference>
<evidence type="ECO:0000256" key="4">
    <source>
        <dbReference type="ARBA" id="ARBA00022617"/>
    </source>
</evidence>